<feature type="transmembrane region" description="Helical" evidence="1">
    <location>
        <begin position="12"/>
        <end position="32"/>
    </location>
</feature>
<feature type="transmembrane region" description="Helical" evidence="1">
    <location>
        <begin position="267"/>
        <end position="286"/>
    </location>
</feature>
<dbReference type="EMBL" id="SNYC01000004">
    <property type="protein sequence ID" value="TDQ10280.1"/>
    <property type="molecule type" value="Genomic_DNA"/>
</dbReference>
<name>A0A4R6SWQ3_9SPHI</name>
<feature type="transmembrane region" description="Helical" evidence="1">
    <location>
        <begin position="169"/>
        <end position="190"/>
    </location>
</feature>
<evidence type="ECO:0000313" key="3">
    <source>
        <dbReference type="Proteomes" id="UP000295620"/>
    </source>
</evidence>
<feature type="transmembrane region" description="Helical" evidence="1">
    <location>
        <begin position="242"/>
        <end position="261"/>
    </location>
</feature>
<feature type="transmembrane region" description="Helical" evidence="1">
    <location>
        <begin position="85"/>
        <end position="107"/>
    </location>
</feature>
<protein>
    <submittedName>
        <fullName evidence="2">Uncharacterized protein</fullName>
    </submittedName>
</protein>
<dbReference type="RefSeq" id="WP_133576297.1">
    <property type="nucleotide sequence ID" value="NZ_SNYC01000004.1"/>
</dbReference>
<accession>A0A4R6SWQ3</accession>
<keyword evidence="1" id="KW-0472">Membrane</keyword>
<evidence type="ECO:0000313" key="2">
    <source>
        <dbReference type="EMBL" id="TDQ10280.1"/>
    </source>
</evidence>
<comment type="caution">
    <text evidence="2">The sequence shown here is derived from an EMBL/GenBank/DDBJ whole genome shotgun (WGS) entry which is preliminary data.</text>
</comment>
<keyword evidence="1" id="KW-1133">Transmembrane helix</keyword>
<sequence>MKAKYLFPPYFRIIGILLAIPGLILGYLFIFHGYNIPGFDSGADSNHMLGKLANYTNEIALTLAVIGFLFIAFSKVKREDELTAYLRLNALYWAVLINYLFYGKSLIMDGIGMMVSPDAYGGEVHDFISYNLCTPLIIFCLRFYYLLYKNKQSNEVPRLPLLKISAFTKIVRLLCILGTVVAVIMAVYTLGFNTFFDDEPKWANYLYSLYYFMPFLFLLWAYSKEPAEDELISSLRLEAMQIAVYVNYAVLLISNFSFFYFEFLIVQVFNLSTIPLIFLIIFRYRLFRLSRQQYPEDAADSGALETDPSIGLKHTNN</sequence>
<keyword evidence="3" id="KW-1185">Reference proteome</keyword>
<gene>
    <name evidence="2" type="ORF">ATK78_2446</name>
</gene>
<dbReference type="OrthoDB" id="894278at2"/>
<feature type="transmembrane region" description="Helical" evidence="1">
    <location>
        <begin position="202"/>
        <end position="222"/>
    </location>
</feature>
<organism evidence="2 3">
    <name type="scientific">Pedobacter metabolipauper</name>
    <dbReference type="NCBI Taxonomy" id="425513"/>
    <lineage>
        <taxon>Bacteria</taxon>
        <taxon>Pseudomonadati</taxon>
        <taxon>Bacteroidota</taxon>
        <taxon>Sphingobacteriia</taxon>
        <taxon>Sphingobacteriales</taxon>
        <taxon>Sphingobacteriaceae</taxon>
        <taxon>Pedobacter</taxon>
    </lineage>
</organism>
<feature type="transmembrane region" description="Helical" evidence="1">
    <location>
        <begin position="127"/>
        <end position="148"/>
    </location>
</feature>
<dbReference type="AlphaFoldDB" id="A0A4R6SWQ3"/>
<proteinExistence type="predicted"/>
<keyword evidence="1" id="KW-0812">Transmembrane</keyword>
<dbReference type="Proteomes" id="UP000295620">
    <property type="component" value="Unassembled WGS sequence"/>
</dbReference>
<evidence type="ECO:0000256" key="1">
    <source>
        <dbReference type="SAM" id="Phobius"/>
    </source>
</evidence>
<reference evidence="2 3" key="1">
    <citation type="submission" date="2019-03" db="EMBL/GenBank/DDBJ databases">
        <title>Genomic Encyclopedia of Archaeal and Bacterial Type Strains, Phase II (KMG-II): from individual species to whole genera.</title>
        <authorList>
            <person name="Goeker M."/>
        </authorList>
    </citation>
    <scope>NUCLEOTIDE SEQUENCE [LARGE SCALE GENOMIC DNA]</scope>
    <source>
        <strain evidence="2 3">DSM 19035</strain>
    </source>
</reference>
<feature type="transmembrane region" description="Helical" evidence="1">
    <location>
        <begin position="52"/>
        <end position="73"/>
    </location>
</feature>